<name>A0A117ID81_MYCFO</name>
<dbReference type="SUPFAM" id="SSF143212">
    <property type="entry name" value="Rv2632c-like"/>
    <property type="match status" value="1"/>
</dbReference>
<evidence type="ECO:0000313" key="2">
    <source>
        <dbReference type="EMBL" id="GAT00698.1"/>
    </source>
</evidence>
<reference evidence="3" key="2">
    <citation type="submission" date="2016-02" db="EMBL/GenBank/DDBJ databases">
        <title>Draft genome sequence of five rapidly growing Mycobacterium species.</title>
        <authorList>
            <person name="Katahira K."/>
            <person name="Gotou Y."/>
            <person name="Iida K."/>
            <person name="Ogura Y."/>
            <person name="Hayashi T."/>
        </authorList>
    </citation>
    <scope>NUCLEOTIDE SEQUENCE [LARGE SCALE GENOMIC DNA]</scope>
    <source>
        <strain evidence="3">JCM6368</strain>
    </source>
</reference>
<proteinExistence type="predicted"/>
<dbReference type="Proteomes" id="UP000069705">
    <property type="component" value="Unassembled WGS sequence"/>
</dbReference>
<evidence type="ECO:0000313" key="3">
    <source>
        <dbReference type="Proteomes" id="UP000069705"/>
    </source>
</evidence>
<reference evidence="2 3" key="1">
    <citation type="journal article" date="2016" name="Genome Announc.">
        <title>Draft Genome Sequences of Five Rapidly Growing Mycobacterium Species, M. thermoresistibile, M. fortuitum subsp. acetamidolyticum, M. canariasense, M. brisbanense, and M. novocastrense.</title>
        <authorList>
            <person name="Katahira K."/>
            <person name="Ogura Y."/>
            <person name="Gotoh Y."/>
            <person name="Hayashi T."/>
        </authorList>
    </citation>
    <scope>NUCLEOTIDE SEQUENCE [LARGE SCALE GENOMIC DNA]</scope>
    <source>
        <strain evidence="2 3">JCM6368</strain>
    </source>
</reference>
<dbReference type="AlphaFoldDB" id="A0A117ID81"/>
<dbReference type="InterPro" id="IPR015057">
    <property type="entry name" value="Rv2632c-like"/>
</dbReference>
<evidence type="ECO:0000256" key="1">
    <source>
        <dbReference type="SAM" id="MobiDB-lite"/>
    </source>
</evidence>
<dbReference type="EMBL" id="BCSZ01000008">
    <property type="protein sequence ID" value="GAT00698.1"/>
    <property type="molecule type" value="Genomic_DNA"/>
</dbReference>
<accession>A0A117ID81</accession>
<dbReference type="Gene3D" id="3.30.160.240">
    <property type="entry name" value="Rv1738"/>
    <property type="match status" value="1"/>
</dbReference>
<feature type="region of interest" description="Disordered" evidence="1">
    <location>
        <begin position="32"/>
        <end position="54"/>
    </location>
</feature>
<gene>
    <name evidence="2" type="ORF">RMCFA_0812</name>
</gene>
<comment type="caution">
    <text evidence="2">The sequence shown here is derived from an EMBL/GenBank/DDBJ whole genome shotgun (WGS) entry which is preliminary data.</text>
</comment>
<dbReference type="Pfam" id="PF08962">
    <property type="entry name" value="Rv2632c-like"/>
    <property type="match status" value="1"/>
</dbReference>
<dbReference type="InterPro" id="IPR038070">
    <property type="entry name" value="Rv2632c-like_sf"/>
</dbReference>
<protein>
    <recommendedName>
        <fullName evidence="4">DUF1876 domain-containing protein</fullName>
    </recommendedName>
</protein>
<evidence type="ECO:0008006" key="4">
    <source>
        <dbReference type="Google" id="ProtNLM"/>
    </source>
</evidence>
<organism evidence="2 3">
    <name type="scientific">Mycolicibacterium fortuitum subsp. acetamidolyticum</name>
    <dbReference type="NCBI Taxonomy" id="144550"/>
    <lineage>
        <taxon>Bacteria</taxon>
        <taxon>Bacillati</taxon>
        <taxon>Actinomycetota</taxon>
        <taxon>Actinomycetes</taxon>
        <taxon>Mycobacteriales</taxon>
        <taxon>Mycobacteriaceae</taxon>
        <taxon>Mycolicibacterium</taxon>
    </lineage>
</organism>
<sequence length="94" mass="10470">MIEMYDKDLTNKWLVEIEFSEDEIHTHASARAQVRDDTMSTAGDAYRNPKDPGAPMIGEEIAAARALIALGSDLLHAASARIEQSTHHPVHLYR</sequence>